<dbReference type="InterPro" id="IPR032675">
    <property type="entry name" value="LRR_dom_sf"/>
</dbReference>
<dbReference type="InterPro" id="IPR055414">
    <property type="entry name" value="LRR_R13L4/SHOC2-like"/>
</dbReference>
<dbReference type="Pfam" id="PF23598">
    <property type="entry name" value="LRR_14"/>
    <property type="match status" value="1"/>
</dbReference>
<evidence type="ECO:0000313" key="6">
    <source>
        <dbReference type="Proteomes" id="UP001209878"/>
    </source>
</evidence>
<keyword evidence="6" id="KW-1185">Reference proteome</keyword>
<evidence type="ECO:0000256" key="1">
    <source>
        <dbReference type="ARBA" id="ARBA00022614"/>
    </source>
</evidence>
<feature type="region of interest" description="Disordered" evidence="3">
    <location>
        <begin position="371"/>
        <end position="391"/>
    </location>
</feature>
<dbReference type="EMBL" id="JAODUO010000043">
    <property type="protein sequence ID" value="KAK2191885.1"/>
    <property type="molecule type" value="Genomic_DNA"/>
</dbReference>
<dbReference type="SMART" id="SM00365">
    <property type="entry name" value="LRR_SD22"/>
    <property type="match status" value="7"/>
</dbReference>
<feature type="region of interest" description="Disordered" evidence="3">
    <location>
        <begin position="1"/>
        <end position="24"/>
    </location>
</feature>
<dbReference type="FunFam" id="3.80.10.10:FF:000193">
    <property type="entry name" value="Leucine-rich repeat-containing protein 40"/>
    <property type="match status" value="1"/>
</dbReference>
<comment type="caution">
    <text evidence="5">The sequence shown here is derived from an EMBL/GenBank/DDBJ whole genome shotgun (WGS) entry which is preliminary data.</text>
</comment>
<accession>A0AAD9PBT2</accession>
<dbReference type="SUPFAM" id="SSF52058">
    <property type="entry name" value="L domain-like"/>
    <property type="match status" value="2"/>
</dbReference>
<dbReference type="InterPro" id="IPR050216">
    <property type="entry name" value="LRR_domain-containing"/>
</dbReference>
<evidence type="ECO:0000313" key="5">
    <source>
        <dbReference type="EMBL" id="KAK2191885.1"/>
    </source>
</evidence>
<proteinExistence type="predicted"/>
<gene>
    <name evidence="5" type="ORF">NP493_43g02037</name>
</gene>
<dbReference type="SMART" id="SM00364">
    <property type="entry name" value="LRR_BAC"/>
    <property type="match status" value="9"/>
</dbReference>
<dbReference type="InterPro" id="IPR001611">
    <property type="entry name" value="Leu-rich_rpt"/>
</dbReference>
<protein>
    <recommendedName>
        <fullName evidence="4">Disease resistance R13L4/SHOC-2-like LRR domain-containing protein</fullName>
    </recommendedName>
</protein>
<dbReference type="PANTHER" id="PTHR48051:SF41">
    <property type="entry name" value="LEUCINE-RICH REPEAT-CONTAINING PROTEIN 40"/>
    <property type="match status" value="1"/>
</dbReference>
<dbReference type="Gene3D" id="3.80.10.10">
    <property type="entry name" value="Ribonuclease Inhibitor"/>
    <property type="match status" value="4"/>
</dbReference>
<organism evidence="5 6">
    <name type="scientific">Ridgeia piscesae</name>
    <name type="common">Tubeworm</name>
    <dbReference type="NCBI Taxonomy" id="27915"/>
    <lineage>
        <taxon>Eukaryota</taxon>
        <taxon>Metazoa</taxon>
        <taxon>Spiralia</taxon>
        <taxon>Lophotrochozoa</taxon>
        <taxon>Annelida</taxon>
        <taxon>Polychaeta</taxon>
        <taxon>Sedentaria</taxon>
        <taxon>Canalipalpata</taxon>
        <taxon>Sabellida</taxon>
        <taxon>Siboglinidae</taxon>
        <taxon>Ridgeia</taxon>
    </lineage>
</organism>
<evidence type="ECO:0000259" key="4">
    <source>
        <dbReference type="Pfam" id="PF23598"/>
    </source>
</evidence>
<dbReference type="PANTHER" id="PTHR48051">
    <property type="match status" value="1"/>
</dbReference>
<dbReference type="InterPro" id="IPR003591">
    <property type="entry name" value="Leu-rich_rpt_typical-subtyp"/>
</dbReference>
<dbReference type="AlphaFoldDB" id="A0AAD9PBT2"/>
<keyword evidence="2" id="KW-0677">Repeat</keyword>
<dbReference type="SMART" id="SM00369">
    <property type="entry name" value="LRR_TYP"/>
    <property type="match status" value="12"/>
</dbReference>
<dbReference type="Pfam" id="PF13855">
    <property type="entry name" value="LRR_8"/>
    <property type="match status" value="3"/>
</dbReference>
<dbReference type="Proteomes" id="UP001209878">
    <property type="component" value="Unassembled WGS sequence"/>
</dbReference>
<dbReference type="PROSITE" id="PS51450">
    <property type="entry name" value="LRR"/>
    <property type="match status" value="5"/>
</dbReference>
<sequence>MNRSNPKFARSRFPKPVSAGGDKTNTTIPLAIFKQARQSGQLNLSNRNLGEVPDSVWRINTEPPKGQDASWDNKGDEKWWDQLDLSKLILASNQLVQLSPDIRMLPALTVLDIHDNFLTSLPDTLGELVHLQKINAAHNKLQSLPESVSRLVNLQFLHVEHNELTEVSDAVCCLAQLDDLDVSHNKLSDLPTKISALTRLMRLNVSHNTLQILPHGIGGLSSLRILDATHNALHSVPDEIGRLCHLEQLYLRHNRLSHLPVLESCPKLKEVHVGNNGIMGLTKEHLEGMHSVTMLDLRDNKISHLSDDITLLQALERLDLTNNSLTTLPPEMGLLQNLKSVVLDGNPMKGIRRDIILRGTNELKTYLRSRLAEPSSDKKSQGLMTKGGKSGIVGGTMEGVDPFSVSSTKTLDYSEKKASEIPDDLWSVAAEAAVTSVNFSKNQLTTWPDRLESLAGSVQHLQLQCNRLSEVPPSIAAFSKLTFLDLRANMISHLPQEMSSLKNIREINISFNRFRDIPPVLYSLNKLEVLVASDNQIQPIEVDRLLSLELLATLDLRNNDIMQVPPRLGLCTQLRSLQLEGNPFRQPRPALLTKGTVALLEYLRDRIPTS</sequence>
<evidence type="ECO:0000256" key="2">
    <source>
        <dbReference type="ARBA" id="ARBA00022737"/>
    </source>
</evidence>
<keyword evidence="1" id="KW-0433">Leucine-rich repeat</keyword>
<dbReference type="GO" id="GO:0005737">
    <property type="term" value="C:cytoplasm"/>
    <property type="evidence" value="ECO:0007669"/>
    <property type="project" value="TreeGrafter"/>
</dbReference>
<dbReference type="FunFam" id="3.80.10.10:FF:000116">
    <property type="entry name" value="Leucine-rich repeat-containing protein 40"/>
    <property type="match status" value="1"/>
</dbReference>
<feature type="domain" description="Disease resistance R13L4/SHOC-2-like LRR" evidence="4">
    <location>
        <begin position="147"/>
        <end position="250"/>
    </location>
</feature>
<name>A0AAD9PBT2_RIDPI</name>
<reference evidence="5" key="1">
    <citation type="journal article" date="2023" name="Mol. Biol. Evol.">
        <title>Third-Generation Sequencing Reveals the Adaptive Role of the Epigenome in Three Deep-Sea Polychaetes.</title>
        <authorList>
            <person name="Perez M."/>
            <person name="Aroh O."/>
            <person name="Sun Y."/>
            <person name="Lan Y."/>
            <person name="Juniper S.K."/>
            <person name="Young C.R."/>
            <person name="Angers B."/>
            <person name="Qian P.Y."/>
        </authorList>
    </citation>
    <scope>NUCLEOTIDE SEQUENCE</scope>
    <source>
        <strain evidence="5">R07B-5</strain>
    </source>
</reference>
<evidence type="ECO:0000256" key="3">
    <source>
        <dbReference type="SAM" id="MobiDB-lite"/>
    </source>
</evidence>